<proteinExistence type="predicted"/>
<evidence type="ECO:0000313" key="1">
    <source>
        <dbReference type="EMBL" id="GAT32341.1"/>
    </source>
</evidence>
<protein>
    <submittedName>
        <fullName evidence="1">Uncharacterized protein</fullName>
    </submittedName>
</protein>
<gene>
    <name evidence="1" type="ORF">TSACC_2739</name>
</gene>
<sequence>MAALVGATPSTLRYSQVCVRDDSGVLYFRKYGNTTHMVVTSAEGVFLKQAIYDSGLVTQYPQDLRGKEFPKAIVDNIR</sequence>
<keyword evidence="2" id="KW-1185">Reference proteome</keyword>
<organism evidence="1 2">
    <name type="scientific">Terrimicrobium sacchariphilum</name>
    <dbReference type="NCBI Taxonomy" id="690879"/>
    <lineage>
        <taxon>Bacteria</taxon>
        <taxon>Pseudomonadati</taxon>
        <taxon>Verrucomicrobiota</taxon>
        <taxon>Terrimicrobiia</taxon>
        <taxon>Terrimicrobiales</taxon>
        <taxon>Terrimicrobiaceae</taxon>
        <taxon>Terrimicrobium</taxon>
    </lineage>
</organism>
<dbReference type="InParanoid" id="A0A146G3Y8"/>
<comment type="caution">
    <text evidence="1">The sequence shown here is derived from an EMBL/GenBank/DDBJ whole genome shotgun (WGS) entry which is preliminary data.</text>
</comment>
<evidence type="ECO:0000313" key="2">
    <source>
        <dbReference type="Proteomes" id="UP000076023"/>
    </source>
</evidence>
<reference evidence="2" key="1">
    <citation type="journal article" date="2017" name="Genome Announc.">
        <title>Draft Genome Sequence of Terrimicrobium sacchariphilum NM-5T, a Facultative Anaerobic Soil Bacterium of the Class Spartobacteria.</title>
        <authorList>
            <person name="Qiu Y.L."/>
            <person name="Tourlousse D.M."/>
            <person name="Matsuura N."/>
            <person name="Ohashi A."/>
            <person name="Sekiguchi Y."/>
        </authorList>
    </citation>
    <scope>NUCLEOTIDE SEQUENCE [LARGE SCALE GENOMIC DNA]</scope>
    <source>
        <strain evidence="2">NM-5</strain>
    </source>
</reference>
<dbReference type="EMBL" id="BDCO01000002">
    <property type="protein sequence ID" value="GAT32341.1"/>
    <property type="molecule type" value="Genomic_DNA"/>
</dbReference>
<dbReference type="AlphaFoldDB" id="A0A146G3Y8"/>
<accession>A0A146G3Y8</accession>
<name>A0A146G3Y8_TERSA</name>
<dbReference type="Proteomes" id="UP000076023">
    <property type="component" value="Unassembled WGS sequence"/>
</dbReference>